<evidence type="ECO:0000256" key="5">
    <source>
        <dbReference type="ARBA" id="ARBA00022723"/>
    </source>
</evidence>
<name>A0ABZ2TYU8_9ACTN</name>
<evidence type="ECO:0000256" key="4">
    <source>
        <dbReference type="ARBA" id="ARBA00022679"/>
    </source>
</evidence>
<reference evidence="8 9" key="1">
    <citation type="journal article" date="2023" name="Virus Evol.">
        <title>Computational host range prediction-The good, the bad, and the ugly.</title>
        <authorList>
            <person name="Howell A.A."/>
            <person name="Versoza C.J."/>
            <person name="Pfeifer S.P."/>
        </authorList>
    </citation>
    <scope>NUCLEOTIDE SEQUENCE [LARGE SCALE GENOMIC DNA]</scope>
    <source>
        <strain evidence="8 9">1610/1b</strain>
    </source>
</reference>
<dbReference type="PROSITE" id="PS00723">
    <property type="entry name" value="POLYPRENYL_SYNTHASE_1"/>
    <property type="match status" value="1"/>
</dbReference>
<evidence type="ECO:0000313" key="8">
    <source>
        <dbReference type="EMBL" id="WYY06490.1"/>
    </source>
</evidence>
<keyword evidence="6" id="KW-0460">Magnesium</keyword>
<evidence type="ECO:0000256" key="3">
    <source>
        <dbReference type="ARBA" id="ARBA00006706"/>
    </source>
</evidence>
<evidence type="ECO:0000256" key="6">
    <source>
        <dbReference type="ARBA" id="ARBA00022842"/>
    </source>
</evidence>
<dbReference type="CDD" id="cd00685">
    <property type="entry name" value="Trans_IPPS_HT"/>
    <property type="match status" value="1"/>
</dbReference>
<dbReference type="PROSITE" id="PS00444">
    <property type="entry name" value="POLYPRENYL_SYNTHASE_2"/>
    <property type="match status" value="1"/>
</dbReference>
<dbReference type="SUPFAM" id="SSF48576">
    <property type="entry name" value="Terpenoid synthases"/>
    <property type="match status" value="1"/>
</dbReference>
<dbReference type="InterPro" id="IPR000092">
    <property type="entry name" value="Polyprenyl_synt"/>
</dbReference>
<accession>A0ABZ2TYU8</accession>
<sequence length="363" mass="38631">MVTIAHVPAAVDEVLAKYFASQRPTLDAIYPAVAEAGDVLADFVLGGGKRVRPMFVCAGWQCGGTREGTDDPQTEELMLRVGAAIELIQACALVHDDILDRSDTRRGRPTAHRRFEAVHRDRGFAGDPVHFGVSAAILIGDLALAWADDLVHGIGPADSCDARPLPRPVATLWAQMRTEVLGGQLLDITNESSADESLTAAYRVMEYKTAAYTVARPLQLGAVLGDADDAVSAALHGIGIDLGIAFQLRDDVLGVFGDPAETGKPSGDDLVEGKRTALLAEGLQRASTRDAEKLRTSIGRPLSDAEVAAARTVLSESGALAAIETQIDDRLDAALTAIDALPVTDGARTDLQWMAKRITHRQR</sequence>
<organism evidence="8 9">
    <name type="scientific">Gordonia hydrophobica</name>
    <dbReference type="NCBI Taxonomy" id="40516"/>
    <lineage>
        <taxon>Bacteria</taxon>
        <taxon>Bacillati</taxon>
        <taxon>Actinomycetota</taxon>
        <taxon>Actinomycetes</taxon>
        <taxon>Mycobacteriales</taxon>
        <taxon>Gordoniaceae</taxon>
        <taxon>Gordonia</taxon>
    </lineage>
</organism>
<keyword evidence="5" id="KW-0479">Metal-binding</keyword>
<keyword evidence="4 7" id="KW-0808">Transferase</keyword>
<evidence type="ECO:0000256" key="1">
    <source>
        <dbReference type="ARBA" id="ARBA00001946"/>
    </source>
</evidence>
<dbReference type="RefSeq" id="WP_066162797.1">
    <property type="nucleotide sequence ID" value="NZ_CP136137.1"/>
</dbReference>
<dbReference type="Pfam" id="PF00348">
    <property type="entry name" value="polyprenyl_synt"/>
    <property type="match status" value="1"/>
</dbReference>
<comment type="pathway">
    <text evidence="2">Isoprenoid biosynthesis.</text>
</comment>
<dbReference type="SFLD" id="SFLDS00005">
    <property type="entry name" value="Isoprenoid_Synthase_Type_I"/>
    <property type="match status" value="1"/>
</dbReference>
<evidence type="ECO:0000313" key="9">
    <source>
        <dbReference type="Proteomes" id="UP001479933"/>
    </source>
</evidence>
<dbReference type="Gene3D" id="1.10.600.10">
    <property type="entry name" value="Farnesyl Diphosphate Synthase"/>
    <property type="match status" value="1"/>
</dbReference>
<protein>
    <submittedName>
        <fullName evidence="8">Polyprenyl synthetase family protein</fullName>
    </submittedName>
</protein>
<dbReference type="PANTHER" id="PTHR12001:SF85">
    <property type="entry name" value="SHORT CHAIN ISOPRENYL DIPHOSPHATE SYNTHASE"/>
    <property type="match status" value="1"/>
</dbReference>
<comment type="cofactor">
    <cofactor evidence="1">
        <name>Mg(2+)</name>
        <dbReference type="ChEBI" id="CHEBI:18420"/>
    </cofactor>
</comment>
<dbReference type="InterPro" id="IPR008949">
    <property type="entry name" value="Isoprenoid_synthase_dom_sf"/>
</dbReference>
<evidence type="ECO:0000256" key="7">
    <source>
        <dbReference type="RuleBase" id="RU004466"/>
    </source>
</evidence>
<dbReference type="PANTHER" id="PTHR12001">
    <property type="entry name" value="GERANYLGERANYL PYROPHOSPHATE SYNTHASE"/>
    <property type="match status" value="1"/>
</dbReference>
<keyword evidence="9" id="KW-1185">Reference proteome</keyword>
<proteinExistence type="inferred from homology"/>
<dbReference type="InterPro" id="IPR033749">
    <property type="entry name" value="Polyprenyl_synt_CS"/>
</dbReference>
<dbReference type="EMBL" id="CP136137">
    <property type="protein sequence ID" value="WYY06490.1"/>
    <property type="molecule type" value="Genomic_DNA"/>
</dbReference>
<gene>
    <name evidence="8" type="ORF">RVF87_15650</name>
</gene>
<comment type="similarity">
    <text evidence="3 7">Belongs to the FPP/GGPP synthase family.</text>
</comment>
<dbReference type="Proteomes" id="UP001479933">
    <property type="component" value="Chromosome"/>
</dbReference>
<dbReference type="SFLD" id="SFLDG01017">
    <property type="entry name" value="Polyprenyl_Transferase_Like"/>
    <property type="match status" value="1"/>
</dbReference>
<evidence type="ECO:0000256" key="2">
    <source>
        <dbReference type="ARBA" id="ARBA00005128"/>
    </source>
</evidence>